<dbReference type="Pfam" id="PF00067">
    <property type="entry name" value="p450"/>
    <property type="match status" value="1"/>
</dbReference>
<evidence type="ECO:0000256" key="6">
    <source>
        <dbReference type="ARBA" id="ARBA00022723"/>
    </source>
</evidence>
<comment type="caution">
    <text evidence="15">The sequence shown here is derived from an EMBL/GenBank/DDBJ whole genome shotgun (WGS) entry which is preliminary data.</text>
</comment>
<sequence length="499" mass="57230">MLGIWLSVILVSLYVLYSYITRVKYNPPGPSNWPVVGCLFQLESSRLHFSFDRWAKKFGPLMLCKMGSTNVYVISCPRLIKKAFAEKGYSDILNDRPDTFFGKYIMDDSKGVIFGKYGPTFIRLRKIMYNGLKMYGVGVQQFESMAHKELEKLIQSISDLGGKDFDPKPLLSRSLASLIGILLTGSIVDESDTDLIWKYNNNFNDTFEMSTDVMLYMFPFLRFMPVEMGRRYRRTMKTKKELLDKFFFLHKETYVPGFERGLIDALFNLQSQEKSVGDTQWLTDSQIKAFIQDIIVAALLTTRNGLLCILLVLLHHHDSVDRMYQEIVEVVGLERSPSLKDRPAMPYTEALILEVLRYVTHAPLGAPHGAMEDVEFEGYHIPKGSKLITNIWTAHHDPAIWGDPWVFRPDRFLDDNGELLPPEHTLRQSLVTFGTGKRVCVGENMAKSRIFLYLTALIQTFDLLLPKQGTVPSDDPRTFLPGAVLRPQDYMMRLTVRKN</sequence>
<dbReference type="PANTHER" id="PTHR24289">
    <property type="entry name" value="STEROID 17-ALPHA-HYDROXYLASE/17,20 LYASE"/>
    <property type="match status" value="1"/>
</dbReference>
<evidence type="ECO:0000256" key="13">
    <source>
        <dbReference type="PIRSR" id="PIRSR602401-1"/>
    </source>
</evidence>
<evidence type="ECO:0000256" key="8">
    <source>
        <dbReference type="ARBA" id="ARBA00022848"/>
    </source>
</evidence>
<name>A0ABD3W9Z3_SINWO</name>
<keyword evidence="12" id="KW-0472">Membrane</keyword>
<dbReference type="GO" id="GO:0046872">
    <property type="term" value="F:metal ion binding"/>
    <property type="evidence" value="ECO:0007669"/>
    <property type="project" value="UniProtKB-KW"/>
</dbReference>
<comment type="cofactor">
    <cofactor evidence="1 13">
        <name>heme</name>
        <dbReference type="ChEBI" id="CHEBI:30413"/>
    </cofactor>
</comment>
<dbReference type="GO" id="GO:0004497">
    <property type="term" value="F:monooxygenase activity"/>
    <property type="evidence" value="ECO:0007669"/>
    <property type="project" value="UniProtKB-KW"/>
</dbReference>
<keyword evidence="5 13" id="KW-0349">Heme</keyword>
<dbReference type="AlphaFoldDB" id="A0ABD3W9Z3"/>
<dbReference type="InterPro" id="IPR017972">
    <property type="entry name" value="Cyt_P450_CS"/>
</dbReference>
<reference evidence="15 16" key="1">
    <citation type="submission" date="2024-11" db="EMBL/GenBank/DDBJ databases">
        <title>Chromosome-level genome assembly of the freshwater bivalve Anodonta woodiana.</title>
        <authorList>
            <person name="Chen X."/>
        </authorList>
    </citation>
    <scope>NUCLEOTIDE SEQUENCE [LARGE SCALE GENOMIC DNA]</scope>
    <source>
        <strain evidence="15">MN2024</strain>
        <tissue evidence="15">Gills</tissue>
    </source>
</reference>
<keyword evidence="6 13" id="KW-0479">Metal-binding</keyword>
<keyword evidence="10 13" id="KW-0408">Iron</keyword>
<evidence type="ECO:0000313" key="15">
    <source>
        <dbReference type="EMBL" id="KAL3870421.1"/>
    </source>
</evidence>
<dbReference type="Proteomes" id="UP001634394">
    <property type="component" value="Unassembled WGS sequence"/>
</dbReference>
<dbReference type="InterPro" id="IPR002401">
    <property type="entry name" value="Cyt_P450_E_grp-I"/>
</dbReference>
<protein>
    <recommendedName>
        <fullName evidence="17">Cytochrome P450</fullName>
    </recommendedName>
</protein>
<evidence type="ECO:0000256" key="3">
    <source>
        <dbReference type="ARBA" id="ARBA00004406"/>
    </source>
</evidence>
<evidence type="ECO:0000256" key="4">
    <source>
        <dbReference type="ARBA" id="ARBA00010617"/>
    </source>
</evidence>
<dbReference type="GO" id="GO:0005789">
    <property type="term" value="C:endoplasmic reticulum membrane"/>
    <property type="evidence" value="ECO:0007669"/>
    <property type="project" value="UniProtKB-SubCell"/>
</dbReference>
<evidence type="ECO:0000256" key="11">
    <source>
        <dbReference type="ARBA" id="ARBA00023033"/>
    </source>
</evidence>
<dbReference type="EMBL" id="JBJQND010000007">
    <property type="protein sequence ID" value="KAL3870421.1"/>
    <property type="molecule type" value="Genomic_DNA"/>
</dbReference>
<feature type="binding site" description="axial binding residue" evidence="13">
    <location>
        <position position="440"/>
    </location>
    <ligand>
        <name>heme</name>
        <dbReference type="ChEBI" id="CHEBI:30413"/>
    </ligand>
    <ligandPart>
        <name>Fe</name>
        <dbReference type="ChEBI" id="CHEBI:18248"/>
    </ligandPart>
</feature>
<evidence type="ECO:0000256" key="14">
    <source>
        <dbReference type="RuleBase" id="RU000461"/>
    </source>
</evidence>
<keyword evidence="16" id="KW-1185">Reference proteome</keyword>
<comment type="similarity">
    <text evidence="4 14">Belongs to the cytochrome P450 family.</text>
</comment>
<evidence type="ECO:0000256" key="5">
    <source>
        <dbReference type="ARBA" id="ARBA00022617"/>
    </source>
</evidence>
<evidence type="ECO:0000256" key="1">
    <source>
        <dbReference type="ARBA" id="ARBA00001971"/>
    </source>
</evidence>
<comment type="subcellular location">
    <subcellularLocation>
        <location evidence="3">Endoplasmic reticulum membrane</location>
        <topology evidence="3">Peripheral membrane protein</topology>
    </subcellularLocation>
    <subcellularLocation>
        <location evidence="2">Microsome membrane</location>
        <topology evidence="2">Peripheral membrane protein</topology>
    </subcellularLocation>
</comment>
<keyword evidence="8" id="KW-0492">Microsome</keyword>
<dbReference type="InterPro" id="IPR036396">
    <property type="entry name" value="Cyt_P450_sf"/>
</dbReference>
<dbReference type="PANTHER" id="PTHR24289:SF1">
    <property type="entry name" value="STEROID 17-ALPHA-HYDROXYLASE_17,20 LYASE"/>
    <property type="match status" value="1"/>
</dbReference>
<dbReference type="InterPro" id="IPR001128">
    <property type="entry name" value="Cyt_P450"/>
</dbReference>
<evidence type="ECO:0008006" key="17">
    <source>
        <dbReference type="Google" id="ProtNLM"/>
    </source>
</evidence>
<dbReference type="SUPFAM" id="SSF48264">
    <property type="entry name" value="Cytochrome P450"/>
    <property type="match status" value="1"/>
</dbReference>
<dbReference type="FunFam" id="1.10.630.10:FF:000238">
    <property type="entry name" value="Cytochrome P450 2A6"/>
    <property type="match status" value="1"/>
</dbReference>
<dbReference type="Gene3D" id="1.10.630.10">
    <property type="entry name" value="Cytochrome P450"/>
    <property type="match status" value="1"/>
</dbReference>
<evidence type="ECO:0000256" key="7">
    <source>
        <dbReference type="ARBA" id="ARBA00022824"/>
    </source>
</evidence>
<keyword evidence="11 14" id="KW-0503">Monooxygenase</keyword>
<evidence type="ECO:0000256" key="12">
    <source>
        <dbReference type="ARBA" id="ARBA00023136"/>
    </source>
</evidence>
<evidence type="ECO:0000313" key="16">
    <source>
        <dbReference type="Proteomes" id="UP001634394"/>
    </source>
</evidence>
<proteinExistence type="inferred from homology"/>
<keyword evidence="9 14" id="KW-0560">Oxidoreductase</keyword>
<organism evidence="15 16">
    <name type="scientific">Sinanodonta woodiana</name>
    <name type="common">Chinese pond mussel</name>
    <name type="synonym">Anodonta woodiana</name>
    <dbReference type="NCBI Taxonomy" id="1069815"/>
    <lineage>
        <taxon>Eukaryota</taxon>
        <taxon>Metazoa</taxon>
        <taxon>Spiralia</taxon>
        <taxon>Lophotrochozoa</taxon>
        <taxon>Mollusca</taxon>
        <taxon>Bivalvia</taxon>
        <taxon>Autobranchia</taxon>
        <taxon>Heteroconchia</taxon>
        <taxon>Palaeoheterodonta</taxon>
        <taxon>Unionida</taxon>
        <taxon>Unionoidea</taxon>
        <taxon>Unionidae</taxon>
        <taxon>Unioninae</taxon>
        <taxon>Sinanodonta</taxon>
    </lineage>
</organism>
<evidence type="ECO:0000256" key="2">
    <source>
        <dbReference type="ARBA" id="ARBA00004174"/>
    </source>
</evidence>
<evidence type="ECO:0000256" key="10">
    <source>
        <dbReference type="ARBA" id="ARBA00023004"/>
    </source>
</evidence>
<keyword evidence="7" id="KW-0256">Endoplasmic reticulum</keyword>
<dbReference type="PROSITE" id="PS00086">
    <property type="entry name" value="CYTOCHROME_P450"/>
    <property type="match status" value="1"/>
</dbReference>
<gene>
    <name evidence="15" type="ORF">ACJMK2_038489</name>
</gene>
<evidence type="ECO:0000256" key="9">
    <source>
        <dbReference type="ARBA" id="ARBA00023002"/>
    </source>
</evidence>
<accession>A0ABD3W9Z3</accession>
<dbReference type="PRINTS" id="PR00463">
    <property type="entry name" value="EP450I"/>
</dbReference>